<proteinExistence type="predicted"/>
<evidence type="ECO:0000313" key="2">
    <source>
        <dbReference type="EMBL" id="AYD89361.1"/>
    </source>
</evidence>
<gene>
    <name evidence="2" type="ORF">D5R93_03500</name>
</gene>
<keyword evidence="3" id="KW-1185">Reference proteome</keyword>
<reference evidence="2 3" key="1">
    <citation type="submission" date="2018-09" db="EMBL/GenBank/DDBJ databases">
        <authorList>
            <person name="Li J."/>
        </authorList>
    </citation>
    <scope>NUCLEOTIDE SEQUENCE [LARGE SCALE GENOMIC DNA]</scope>
    <source>
        <strain evidence="2 3">2129</strain>
    </source>
</reference>
<dbReference type="Pfam" id="PF13930">
    <property type="entry name" value="Endonuclea_NS_2"/>
    <property type="match status" value="1"/>
</dbReference>
<accession>A0ABN5PRU3</accession>
<sequence length="235" mass="25808">MLPGVCPVPGRLPRMGAVLVGPRGEACAGGVGWGFLGGFYTDGSGVVVHVEAHSAVERRGWLGITQDALNPDLKDPLPSATYTVDGRFHYTTDEWGRTVRIQVDELRKVDGDLEKYRSESVQERVGKYGGEGYDGGHLSGHQFGGAPEDINVVPMLRKVNQNHPDSFYRLEKEIAASRGAYENIDIRIEYDGPPGVEPGTSLSGVPQAGRVPTEFRVSWTDEQRMRTVPRRFVNE</sequence>
<feature type="domain" description="Type VII secretion system protein EssD-like" evidence="1">
    <location>
        <begin position="79"/>
        <end position="189"/>
    </location>
</feature>
<dbReference type="EMBL" id="CP032514">
    <property type="protein sequence ID" value="AYD89361.1"/>
    <property type="molecule type" value="Genomic_DNA"/>
</dbReference>
<name>A0ABN5PRU3_9ACTO</name>
<dbReference type="InterPro" id="IPR044927">
    <property type="entry name" value="Endonuclea_NS_2"/>
</dbReference>
<evidence type="ECO:0000313" key="3">
    <source>
        <dbReference type="Proteomes" id="UP000273001"/>
    </source>
</evidence>
<organism evidence="2 3">
    <name type="scientific">Actinomyces lilanjuaniae</name>
    <dbReference type="NCBI Taxonomy" id="2321394"/>
    <lineage>
        <taxon>Bacteria</taxon>
        <taxon>Bacillati</taxon>
        <taxon>Actinomycetota</taxon>
        <taxon>Actinomycetes</taxon>
        <taxon>Actinomycetales</taxon>
        <taxon>Actinomycetaceae</taxon>
        <taxon>Actinomyces</taxon>
    </lineage>
</organism>
<evidence type="ECO:0000259" key="1">
    <source>
        <dbReference type="Pfam" id="PF13930"/>
    </source>
</evidence>
<dbReference type="Proteomes" id="UP000273001">
    <property type="component" value="Chromosome"/>
</dbReference>
<protein>
    <recommendedName>
        <fullName evidence="1">Type VII secretion system protein EssD-like domain-containing protein</fullName>
    </recommendedName>
</protein>